<dbReference type="PANTHER" id="PTHR12714">
    <property type="entry name" value="PROTEIN-S ISOPRENYLCYSTEINE O-METHYLTRANSFERASE"/>
    <property type="match status" value="1"/>
</dbReference>
<keyword evidence="4 5" id="KW-0472">Membrane</keyword>
<protein>
    <submittedName>
        <fullName evidence="6">Membrane protein, putative</fullName>
    </submittedName>
</protein>
<dbReference type="Pfam" id="PF04191">
    <property type="entry name" value="PEMT"/>
    <property type="match status" value="1"/>
</dbReference>
<dbReference type="AlphaFoldDB" id="A0A1K9Z564"/>
<proteinExistence type="predicted"/>
<organism evidence="6 7">
    <name type="scientific">Moritella viscosa</name>
    <dbReference type="NCBI Taxonomy" id="80854"/>
    <lineage>
        <taxon>Bacteria</taxon>
        <taxon>Pseudomonadati</taxon>
        <taxon>Pseudomonadota</taxon>
        <taxon>Gammaproteobacteria</taxon>
        <taxon>Alteromonadales</taxon>
        <taxon>Moritellaceae</taxon>
        <taxon>Moritella</taxon>
    </lineage>
</organism>
<dbReference type="GO" id="GO:0016740">
    <property type="term" value="F:transferase activity"/>
    <property type="evidence" value="ECO:0007669"/>
    <property type="project" value="UniProtKB-ARBA"/>
</dbReference>
<evidence type="ECO:0000256" key="4">
    <source>
        <dbReference type="ARBA" id="ARBA00023136"/>
    </source>
</evidence>
<dbReference type="PANTHER" id="PTHR12714:SF24">
    <property type="entry name" value="SLR1182 PROTEIN"/>
    <property type="match status" value="1"/>
</dbReference>
<dbReference type="Proteomes" id="UP000183794">
    <property type="component" value="Unassembled WGS sequence"/>
</dbReference>
<dbReference type="EMBL" id="FPLD01000040">
    <property type="protein sequence ID" value="SGY91410.1"/>
    <property type="molecule type" value="Genomic_DNA"/>
</dbReference>
<comment type="subcellular location">
    <subcellularLocation>
        <location evidence="1">Endomembrane system</location>
        <topology evidence="1">Multi-pass membrane protein</topology>
    </subcellularLocation>
</comment>
<reference evidence="6 7" key="1">
    <citation type="submission" date="2016-11" db="EMBL/GenBank/DDBJ databases">
        <authorList>
            <person name="Jaros S."/>
            <person name="Januszkiewicz K."/>
            <person name="Wedrychowicz H."/>
        </authorList>
    </citation>
    <scope>NUCLEOTIDE SEQUENCE [LARGE SCALE GENOMIC DNA]</scope>
    <source>
        <strain evidence="6">NVI 5450</strain>
    </source>
</reference>
<dbReference type="GO" id="GO:0012505">
    <property type="term" value="C:endomembrane system"/>
    <property type="evidence" value="ECO:0007669"/>
    <property type="project" value="UniProtKB-SubCell"/>
</dbReference>
<evidence type="ECO:0000256" key="2">
    <source>
        <dbReference type="ARBA" id="ARBA00022692"/>
    </source>
</evidence>
<feature type="transmembrane region" description="Helical" evidence="5">
    <location>
        <begin position="39"/>
        <end position="60"/>
    </location>
</feature>
<evidence type="ECO:0000313" key="7">
    <source>
        <dbReference type="Proteomes" id="UP000183794"/>
    </source>
</evidence>
<keyword evidence="3 5" id="KW-1133">Transmembrane helix</keyword>
<evidence type="ECO:0000256" key="5">
    <source>
        <dbReference type="SAM" id="Phobius"/>
    </source>
</evidence>
<feature type="transmembrane region" description="Helical" evidence="5">
    <location>
        <begin position="12"/>
        <end position="33"/>
    </location>
</feature>
<evidence type="ECO:0000256" key="1">
    <source>
        <dbReference type="ARBA" id="ARBA00004127"/>
    </source>
</evidence>
<feature type="transmembrane region" description="Helical" evidence="5">
    <location>
        <begin position="90"/>
        <end position="122"/>
    </location>
</feature>
<dbReference type="OrthoDB" id="9811969at2"/>
<name>A0A1K9Z564_9GAMM</name>
<keyword evidence="2 5" id="KW-0812">Transmembrane</keyword>
<gene>
    <name evidence="6" type="ORF">NVI5450_1241</name>
</gene>
<accession>A0A1K9Z564</accession>
<dbReference type="Gene3D" id="1.20.120.1630">
    <property type="match status" value="1"/>
</dbReference>
<sequence>MSILENKIPPPVITLLFAVLMWGISFITPNLTFSLALRLPLSLLIVVLGSFFCVAGVASFKKATTTVNPLKPEAASSLVNSGIYRISRNLMYVGFALFLLSWGVYLSSPWTILVIVGFVFYMNKFQIIPEERALTTIFGSEFTSYLSQVRRWL</sequence>
<evidence type="ECO:0000313" key="6">
    <source>
        <dbReference type="EMBL" id="SGY91410.1"/>
    </source>
</evidence>
<dbReference type="InterPro" id="IPR007318">
    <property type="entry name" value="Phopholipid_MeTrfase"/>
</dbReference>
<evidence type="ECO:0000256" key="3">
    <source>
        <dbReference type="ARBA" id="ARBA00022989"/>
    </source>
</evidence>